<feature type="transmembrane region" description="Helical" evidence="1">
    <location>
        <begin position="31"/>
        <end position="54"/>
    </location>
</feature>
<dbReference type="RefSeq" id="WP_249699605.1">
    <property type="nucleotide sequence ID" value="NZ_JAMFLX010000013.1"/>
</dbReference>
<evidence type="ECO:0000256" key="1">
    <source>
        <dbReference type="SAM" id="Phobius"/>
    </source>
</evidence>
<dbReference type="Gene3D" id="3.40.50.620">
    <property type="entry name" value="HUPs"/>
    <property type="match status" value="1"/>
</dbReference>
<reference evidence="3 4" key="1">
    <citation type="submission" date="2022-05" db="EMBL/GenBank/DDBJ databases">
        <authorList>
            <person name="Park J.-S."/>
        </authorList>
    </citation>
    <scope>NUCLEOTIDE SEQUENCE [LARGE SCALE GENOMIC DNA]</scope>
    <source>
        <strain evidence="3 4">2012CJ34-2</strain>
    </source>
</reference>
<accession>A0ABT0PGL1</accession>
<name>A0ABT0PGL1_9GAMM</name>
<dbReference type="EMBL" id="JAMFLX010000013">
    <property type="protein sequence ID" value="MCL6270396.1"/>
    <property type="molecule type" value="Genomic_DNA"/>
</dbReference>
<dbReference type="InterPro" id="IPR003848">
    <property type="entry name" value="DUF218"/>
</dbReference>
<proteinExistence type="predicted"/>
<evidence type="ECO:0000313" key="3">
    <source>
        <dbReference type="EMBL" id="MCL6270396.1"/>
    </source>
</evidence>
<dbReference type="PANTHER" id="PTHR30336:SF4">
    <property type="entry name" value="ENVELOPE BIOGENESIS FACTOR ELYC"/>
    <property type="match status" value="1"/>
</dbReference>
<dbReference type="PANTHER" id="PTHR30336">
    <property type="entry name" value="INNER MEMBRANE PROTEIN, PROBABLE PERMEASE"/>
    <property type="match status" value="1"/>
</dbReference>
<keyword evidence="4" id="KW-1185">Reference proteome</keyword>
<feature type="transmembrane region" description="Helical" evidence="1">
    <location>
        <begin position="6"/>
        <end position="24"/>
    </location>
</feature>
<dbReference type="Pfam" id="PF02698">
    <property type="entry name" value="DUF218"/>
    <property type="match status" value="1"/>
</dbReference>
<gene>
    <name evidence="3" type="ORF">M3P05_10740</name>
</gene>
<comment type="caution">
    <text evidence="3">The sequence shown here is derived from an EMBL/GenBank/DDBJ whole genome shotgun (WGS) entry which is preliminary data.</text>
</comment>
<keyword evidence="1" id="KW-0812">Transmembrane</keyword>
<keyword evidence="1" id="KW-1133">Transmembrane helix</keyword>
<feature type="domain" description="DUF218" evidence="2">
    <location>
        <begin position="74"/>
        <end position="235"/>
    </location>
</feature>
<evidence type="ECO:0000259" key="2">
    <source>
        <dbReference type="Pfam" id="PF02698"/>
    </source>
</evidence>
<sequence length="242" mass="27324">MIKHLFQPPGIQLVMLLIAVLIWFRYRHLSFVLVLAAMVSLWLLSTGPVSHWLMKNLEQQAAYLPDRIPPDARAIVILGTGVLGNTPEYDMEPQPGALLTQRLRYGVKLARETGLPVLVSGGTFHGINEAEVMADFMEEHGVPVKWQEDISKTTRENALGSAQLLNKEGIHKVLLVTHAWHMPRSLMAFKQVALDVIPAPTAHASRRVMPSGWQTWLPNIFNLRKSQLAIHEYAGLLWYRLF</sequence>
<dbReference type="CDD" id="cd06259">
    <property type="entry name" value="YdcF-like"/>
    <property type="match status" value="1"/>
</dbReference>
<dbReference type="Proteomes" id="UP001203338">
    <property type="component" value="Unassembled WGS sequence"/>
</dbReference>
<dbReference type="InterPro" id="IPR014729">
    <property type="entry name" value="Rossmann-like_a/b/a_fold"/>
</dbReference>
<keyword evidence="1" id="KW-0472">Membrane</keyword>
<dbReference type="InterPro" id="IPR051599">
    <property type="entry name" value="Cell_Envelope_Assoc"/>
</dbReference>
<protein>
    <submittedName>
        <fullName evidence="3">YdcF family protein</fullName>
    </submittedName>
</protein>
<evidence type="ECO:0000313" key="4">
    <source>
        <dbReference type="Proteomes" id="UP001203338"/>
    </source>
</evidence>
<organism evidence="3 4">
    <name type="scientific">Parendozoicomonas callyspongiae</name>
    <dbReference type="NCBI Taxonomy" id="2942213"/>
    <lineage>
        <taxon>Bacteria</taxon>
        <taxon>Pseudomonadati</taxon>
        <taxon>Pseudomonadota</taxon>
        <taxon>Gammaproteobacteria</taxon>
        <taxon>Oceanospirillales</taxon>
        <taxon>Endozoicomonadaceae</taxon>
        <taxon>Parendozoicomonas</taxon>
    </lineage>
</organism>